<evidence type="ECO:0000313" key="2">
    <source>
        <dbReference type="Proteomes" id="UP001234202"/>
    </source>
</evidence>
<keyword evidence="2" id="KW-1185">Reference proteome</keyword>
<reference evidence="1" key="1">
    <citation type="submission" date="2023-04" db="EMBL/GenBank/DDBJ databases">
        <title>Draft Genome sequencing of Naganishia species isolated from polar environments using Oxford Nanopore Technology.</title>
        <authorList>
            <person name="Leo P."/>
            <person name="Venkateswaran K."/>
        </authorList>
    </citation>
    <scope>NUCLEOTIDE SEQUENCE</scope>
    <source>
        <strain evidence="1">DBVPG 5303</strain>
    </source>
</reference>
<name>A0ACC2XQ47_9TREE</name>
<accession>A0ACC2XQ47</accession>
<dbReference type="EMBL" id="JASBWV010000006">
    <property type="protein sequence ID" value="KAJ9125998.1"/>
    <property type="molecule type" value="Genomic_DNA"/>
</dbReference>
<protein>
    <submittedName>
        <fullName evidence="1">Uncharacterized protein</fullName>
    </submittedName>
</protein>
<proteinExistence type="predicted"/>
<dbReference type="Proteomes" id="UP001234202">
    <property type="component" value="Unassembled WGS sequence"/>
</dbReference>
<gene>
    <name evidence="1" type="ORF">QFC24_002270</name>
</gene>
<evidence type="ECO:0000313" key="1">
    <source>
        <dbReference type="EMBL" id="KAJ9125998.1"/>
    </source>
</evidence>
<organism evidence="1 2">
    <name type="scientific">Naganishia onofrii</name>
    <dbReference type="NCBI Taxonomy" id="1851511"/>
    <lineage>
        <taxon>Eukaryota</taxon>
        <taxon>Fungi</taxon>
        <taxon>Dikarya</taxon>
        <taxon>Basidiomycota</taxon>
        <taxon>Agaricomycotina</taxon>
        <taxon>Tremellomycetes</taxon>
        <taxon>Filobasidiales</taxon>
        <taxon>Filobasidiaceae</taxon>
        <taxon>Naganishia</taxon>
    </lineage>
</organism>
<sequence>MADSPTSFTTVPQTLFNRTNHGVEDAAKVDGNKESSSGLGGDDQLKTLKDAVIEMKRESDMAGYPEKRLGVTWDGLTVKGKASATVLHDTVLSLFNIPDKIRRSKNKIADKVILDDSFGCVRPGQMLMVLARPGGGATTLLRLLSNKREGFTEISGEVKYGTMDHEQAREFRGEIVMNEEDEVFYPHMTVGQTVEFATALKTPAAAQADSTKRAQHKERMISFLLRSMSIEHTKSTRVGDEYVRGVSGGERKRLSIIETLATRGTIVCWDNSTRGLDASTALAWAQAIRTITDVLGLSSILTLYQAGNGIYDLVDDVLVLDHGMTNYYGPRQTAKSFFESLGFEYTSGANVADMLTGVTVPTERNIAPGFENNFPRTAQAIRAAYLDSDIYHKMKSLQDYPSTEEAKNNTSDFLEFVKLNRHRSLPAHSPLMVSIWQQIAVLVQRQMRQIWGDRILLYVRQGNTIVQALIMGSLFYQIPENSQGLFLIGGTAFFSTVYHTLVAMNEVEASFKGRPVLAKQKSFAFFHPLTFVFAQIVGDIPVLFLQVTLFSVILYFMTGLQATAGLFFTYFAIVFSTTMCVNAFFRMIGTGFSTFNDASKVSGLAVVIMFTYSGYVIHKPEMHPWFSWIFWIDPLSYAVEAIMGSQLKNRAFNCVGPNLIPNGPQYQGQPSSCSGVQGSVGSTVNGANYLSSLSFSSSHVWRNFGIIWTFWAGFVFATGLLMMYGATSVANASTLEFARNKETLSDKALVGHGSDEEKQQGVDTNLDTANSTPRTGSVKEEKALIENKSIFTWKNLTYTVKTPEGDRVLLDQVNGYIKPGTLGALMGSSGAGKTTLLDVLAQRKTEGEISGAIHVDGRVLPLAFQRSAGYCEQADVHEPLATVREALEFSAILRQPKETSHADKIAYVDTIINLLGMSDIEHALVGRPGNGLNVEQRKRLTIGVELVAKPSILLFLDEPTSGLDSQSAFSIVKFLRKLADAGQAVLVTIHQPSASLFYEFDNLLLLAKGGKTVYNGPIGHEAAQVKAYFASRGAPCPEAANPAEHMIDVVSGHVSKHQDWNRTWLDSDENRTLERELEELEHAARSRPAAYDEQGEEFAASLWEQCKVVCHRNSVSLFRDTEYITNKFALHIFAALFNGFTYWMLGDGLTDLQNKVFTIFGFIFVAPGVIAQVQPLFIGRRDIFEAREKKAKIYNWKSFTFGLIVSEFPYLVICAVLYYACWYFTAGLPARASRAGPIFLEILLYEFIYTGIGQFIASYAPTAGAAALVNPLILGTLLSFCGVFGPTPPSPTSGNTGYTTSTSLPISWDRWSGLSSGTSQSIVDRTNSHGSIRHQE</sequence>
<comment type="caution">
    <text evidence="1">The sequence shown here is derived from an EMBL/GenBank/DDBJ whole genome shotgun (WGS) entry which is preliminary data.</text>
</comment>